<reference evidence="1 4" key="2">
    <citation type="submission" date="2019-06" db="EMBL/GenBank/DDBJ databases">
        <title>Whole genome shotgun sequence of Brevibacillus agri NBRC 15538.</title>
        <authorList>
            <person name="Hosoyama A."/>
            <person name="Uohara A."/>
            <person name="Ohji S."/>
            <person name="Ichikawa N."/>
        </authorList>
    </citation>
    <scope>NUCLEOTIDE SEQUENCE [LARGE SCALE GENOMIC DNA]</scope>
    <source>
        <strain evidence="1 4">NBRC 15538</strain>
    </source>
</reference>
<evidence type="ECO:0000313" key="2">
    <source>
        <dbReference type="EMBL" id="RNB59886.1"/>
    </source>
</evidence>
<dbReference type="Proteomes" id="UP000317180">
    <property type="component" value="Unassembled WGS sequence"/>
</dbReference>
<proteinExistence type="predicted"/>
<dbReference type="EMBL" id="RHHN01000011">
    <property type="protein sequence ID" value="RNB59886.1"/>
    <property type="molecule type" value="Genomic_DNA"/>
</dbReference>
<organism evidence="2 3">
    <name type="scientific">Brevibacillus agri</name>
    <dbReference type="NCBI Taxonomy" id="51101"/>
    <lineage>
        <taxon>Bacteria</taxon>
        <taxon>Bacillati</taxon>
        <taxon>Bacillota</taxon>
        <taxon>Bacilli</taxon>
        <taxon>Bacillales</taxon>
        <taxon>Paenibacillaceae</taxon>
        <taxon>Brevibacillus</taxon>
    </lineage>
</organism>
<gene>
    <name evidence="1" type="ORF">BAG01nite_20170</name>
    <name evidence="2" type="ORF">EB820_03670</name>
</gene>
<evidence type="ECO:0000313" key="3">
    <source>
        <dbReference type="Proteomes" id="UP000276178"/>
    </source>
</evidence>
<name>A0A3M8B8X0_9BACL</name>
<dbReference type="OrthoDB" id="2467473at2"/>
<sequence>MRLNIVEMEEIYIAGIEVDLDFDWDEFFEAPDPILSEIEHVMKHNVYYFFSSGEKYIFGKRVSSIANIPETFIAAKIPAGLYSKVPRILSTYEHDMFSMTNYEVLEGDEYSEYREFVFGAASKYHEYVYRSVEYLPDVVNVRQIPVLPEARAKLLRRQYIETFFDVDSNQIRKFLYKRYVTLHRGFLWEFLGKEACCKMQGMSLAEATDFLKSKQEVLFFWDATSKLGKEFAYGKVFTMDAAKLMQSYTRFTFDMYLFDSTMDWTIIFVHERISDKPGDCFLINRNEIETMS</sequence>
<evidence type="ECO:0000313" key="4">
    <source>
        <dbReference type="Proteomes" id="UP000317180"/>
    </source>
</evidence>
<dbReference type="RefSeq" id="WP_026557767.1">
    <property type="nucleotide sequence ID" value="NZ_BJOD01000017.1"/>
</dbReference>
<accession>A0A3M8B8X0</accession>
<reference evidence="2 3" key="1">
    <citation type="submission" date="2018-10" db="EMBL/GenBank/DDBJ databases">
        <title>Phylogenomics of Brevibacillus.</title>
        <authorList>
            <person name="Dunlap C."/>
        </authorList>
    </citation>
    <scope>NUCLEOTIDE SEQUENCE [LARGE SCALE GENOMIC DNA]</scope>
    <source>
        <strain evidence="2 3">NRRL NRS 1219</strain>
    </source>
</reference>
<dbReference type="Proteomes" id="UP000276178">
    <property type="component" value="Unassembled WGS sequence"/>
</dbReference>
<dbReference type="EMBL" id="BJOD01000017">
    <property type="protein sequence ID" value="GED25915.1"/>
    <property type="molecule type" value="Genomic_DNA"/>
</dbReference>
<dbReference type="GeneID" id="82812633"/>
<dbReference type="AlphaFoldDB" id="A0A3M8B8X0"/>
<comment type="caution">
    <text evidence="2">The sequence shown here is derived from an EMBL/GenBank/DDBJ whole genome shotgun (WGS) entry which is preliminary data.</text>
</comment>
<evidence type="ECO:0000313" key="1">
    <source>
        <dbReference type="EMBL" id="GED25915.1"/>
    </source>
</evidence>
<protein>
    <submittedName>
        <fullName evidence="2">Uncharacterized protein</fullName>
    </submittedName>
</protein>
<keyword evidence="4" id="KW-1185">Reference proteome</keyword>